<dbReference type="Gene3D" id="1.25.40.20">
    <property type="entry name" value="Ankyrin repeat-containing domain"/>
    <property type="match status" value="3"/>
</dbReference>
<dbReference type="AlphaFoldDB" id="A0ABD2WKE3"/>
<evidence type="ECO:0000313" key="4">
    <source>
        <dbReference type="EMBL" id="KAL3393234.1"/>
    </source>
</evidence>
<feature type="repeat" description="ANK" evidence="3">
    <location>
        <begin position="102"/>
        <end position="139"/>
    </location>
</feature>
<dbReference type="PROSITE" id="PS50297">
    <property type="entry name" value="ANK_REP_REGION"/>
    <property type="match status" value="4"/>
</dbReference>
<reference evidence="4 5" key="1">
    <citation type="journal article" date="2024" name="bioRxiv">
        <title>A reference genome for Trichogramma kaykai: A tiny desert-dwelling parasitoid wasp with competing sex-ratio distorters.</title>
        <authorList>
            <person name="Culotta J."/>
            <person name="Lindsey A.R."/>
        </authorList>
    </citation>
    <scope>NUCLEOTIDE SEQUENCE [LARGE SCALE GENOMIC DNA]</scope>
    <source>
        <strain evidence="4 5">KSX58</strain>
    </source>
</reference>
<comment type="caution">
    <text evidence="4">The sequence shown here is derived from an EMBL/GenBank/DDBJ whole genome shotgun (WGS) entry which is preliminary data.</text>
</comment>
<organism evidence="4 5">
    <name type="scientific">Trichogramma kaykai</name>
    <dbReference type="NCBI Taxonomy" id="54128"/>
    <lineage>
        <taxon>Eukaryota</taxon>
        <taxon>Metazoa</taxon>
        <taxon>Ecdysozoa</taxon>
        <taxon>Arthropoda</taxon>
        <taxon>Hexapoda</taxon>
        <taxon>Insecta</taxon>
        <taxon>Pterygota</taxon>
        <taxon>Neoptera</taxon>
        <taxon>Endopterygota</taxon>
        <taxon>Hymenoptera</taxon>
        <taxon>Apocrita</taxon>
        <taxon>Proctotrupomorpha</taxon>
        <taxon>Chalcidoidea</taxon>
        <taxon>Trichogrammatidae</taxon>
        <taxon>Trichogramma</taxon>
    </lineage>
</organism>
<dbReference type="InterPro" id="IPR036770">
    <property type="entry name" value="Ankyrin_rpt-contain_sf"/>
</dbReference>
<dbReference type="PROSITE" id="PS50088">
    <property type="entry name" value="ANK_REPEAT"/>
    <property type="match status" value="5"/>
</dbReference>
<dbReference type="InterPro" id="IPR002110">
    <property type="entry name" value="Ankyrin_rpt"/>
</dbReference>
<protein>
    <recommendedName>
        <fullName evidence="6">PRANC domain-containing protein</fullName>
    </recommendedName>
</protein>
<evidence type="ECO:0008006" key="6">
    <source>
        <dbReference type="Google" id="ProtNLM"/>
    </source>
</evidence>
<keyword evidence="5" id="KW-1185">Reference proteome</keyword>
<keyword evidence="1" id="KW-0677">Repeat</keyword>
<gene>
    <name evidence="4" type="ORF">TKK_012473</name>
</gene>
<dbReference type="SUPFAM" id="SSF48403">
    <property type="entry name" value="Ankyrin repeat"/>
    <property type="match status" value="1"/>
</dbReference>
<sequence>MPERNQGKRIIEFVAASGYKDEPELDENGKPVLRRTTAVHHATSLDYHLFKIYNRFDINYVDEDGYTHFHAACKYNRYDIVEEFLKLGQDPDCLPREPNTNSVDSPLHFALKSSYLVGAQKKVIELLLKSGADPNSPDKEGSTPLHVIYHCNRRLIKTFFEIIDANHLSIQIDAKDRLGRTVLHLALADKCEETAELLLTRGADPNAAMMDGSTPLHIICQQRYDIYRARFFFKISDDRGQVLQVNAVNDLGQTPLHLAIKYNIRSLTKVLLRIGANSNLADGDGSTPLHTICKQGSDDQSATFLKMFLRINDAIQQTLQVDRRDKCGMTPLQWAVAYISPNTVDILLDRGADLSNFVFPTERYFAARWDTGESNLNIGTSGALAVVEHLEKRGYELDRSDALTIMKVFYKHGSLNTWKNFEEMCNNKCFVESAKELMIKPSKSLSLYDFIRLPLEEAMRRKLITYTDYFEFESSNLIKSFSLRRELSSCLRVAVAGQFVRQWALEIFMLLTRYQLPILCCDNIIEQLTSGDLLKVCVAIGINANEQNQKM</sequence>
<keyword evidence="2 3" id="KW-0040">ANK repeat</keyword>
<evidence type="ECO:0000256" key="3">
    <source>
        <dbReference type="PROSITE-ProRule" id="PRU00023"/>
    </source>
</evidence>
<dbReference type="SMART" id="SM00248">
    <property type="entry name" value="ANK"/>
    <property type="match status" value="7"/>
</dbReference>
<feature type="repeat" description="ANK" evidence="3">
    <location>
        <begin position="251"/>
        <end position="283"/>
    </location>
</feature>
<feature type="repeat" description="ANK" evidence="3">
    <location>
        <begin position="178"/>
        <end position="210"/>
    </location>
</feature>
<evidence type="ECO:0000256" key="1">
    <source>
        <dbReference type="ARBA" id="ARBA00022737"/>
    </source>
</evidence>
<feature type="repeat" description="ANK" evidence="3">
    <location>
        <begin position="327"/>
        <end position="355"/>
    </location>
</feature>
<dbReference type="Proteomes" id="UP001627154">
    <property type="component" value="Unassembled WGS sequence"/>
</dbReference>
<dbReference type="Pfam" id="PF12796">
    <property type="entry name" value="Ank_2"/>
    <property type="match status" value="2"/>
</dbReference>
<proteinExistence type="predicted"/>
<evidence type="ECO:0000256" key="2">
    <source>
        <dbReference type="ARBA" id="ARBA00023043"/>
    </source>
</evidence>
<accession>A0ABD2WKE3</accession>
<name>A0ABD2WKE3_9HYME</name>
<feature type="repeat" description="ANK" evidence="3">
    <location>
        <begin position="64"/>
        <end position="96"/>
    </location>
</feature>
<dbReference type="EMBL" id="JBJJXI010000100">
    <property type="protein sequence ID" value="KAL3393234.1"/>
    <property type="molecule type" value="Genomic_DNA"/>
</dbReference>
<dbReference type="PANTHER" id="PTHR24178">
    <property type="entry name" value="MOLTING PROTEIN MLT-4"/>
    <property type="match status" value="1"/>
</dbReference>
<evidence type="ECO:0000313" key="5">
    <source>
        <dbReference type="Proteomes" id="UP001627154"/>
    </source>
</evidence>
<dbReference type="Pfam" id="PF13606">
    <property type="entry name" value="Ank_3"/>
    <property type="match status" value="1"/>
</dbReference>